<dbReference type="AlphaFoldDB" id="A0A2P2EAD4"/>
<organism evidence="1 2">
    <name type="scientific">Candidatus Phycosocius bacilliformis</name>
    <dbReference type="NCBI Taxonomy" id="1445552"/>
    <lineage>
        <taxon>Bacteria</taxon>
        <taxon>Pseudomonadati</taxon>
        <taxon>Pseudomonadota</taxon>
        <taxon>Alphaproteobacteria</taxon>
        <taxon>Caulobacterales</taxon>
        <taxon>Caulobacterales incertae sedis</taxon>
        <taxon>Candidatus Phycosocius</taxon>
    </lineage>
</organism>
<dbReference type="Proteomes" id="UP000245086">
    <property type="component" value="Unassembled WGS sequence"/>
</dbReference>
<proteinExistence type="predicted"/>
<keyword evidence="2" id="KW-1185">Reference proteome</keyword>
<sequence>MREGIPALRCAPAGMTLFRVGCIYKWVSSRTAQPIRDLAAHVREGVPALRYRSGGDDIV</sequence>
<reference evidence="1 2" key="1">
    <citation type="journal article" date="2018" name="Genome Announc.">
        <title>Draft Genome Sequence of "Candidatus Phycosocius bacilliformis," an Alphaproteobacterial Ectosymbiont of the Hydrocarbon-Producing Green Alga Botryococcus braunii.</title>
        <authorList>
            <person name="Tanabe Y."/>
            <person name="Yamaguchi H."/>
            <person name="Watanabe M.M."/>
        </authorList>
    </citation>
    <scope>NUCLEOTIDE SEQUENCE [LARGE SCALE GENOMIC DNA]</scope>
    <source>
        <strain evidence="1 2">BOTRYCO-2</strain>
    </source>
</reference>
<evidence type="ECO:0000313" key="2">
    <source>
        <dbReference type="Proteomes" id="UP000245086"/>
    </source>
</evidence>
<name>A0A2P2EAD4_9PROT</name>
<protein>
    <submittedName>
        <fullName evidence="1">Uncharacterized protein</fullName>
    </submittedName>
</protein>
<comment type="caution">
    <text evidence="1">The sequence shown here is derived from an EMBL/GenBank/DDBJ whole genome shotgun (WGS) entry which is preliminary data.</text>
</comment>
<dbReference type="EMBL" id="BFBR01000005">
    <property type="protein sequence ID" value="GBF58038.1"/>
    <property type="molecule type" value="Genomic_DNA"/>
</dbReference>
<evidence type="ECO:0000313" key="1">
    <source>
        <dbReference type="EMBL" id="GBF58038.1"/>
    </source>
</evidence>
<accession>A0A2P2EAD4</accession>
<gene>
    <name evidence="1" type="ORF">PbB2_01709</name>
</gene>